<evidence type="ECO:0000313" key="1">
    <source>
        <dbReference type="EMBL" id="AYV75229.1"/>
    </source>
</evidence>
<organism evidence="1">
    <name type="scientific">Terrestrivirus sp</name>
    <dbReference type="NCBI Taxonomy" id="2487775"/>
    <lineage>
        <taxon>Viruses</taxon>
        <taxon>Varidnaviria</taxon>
        <taxon>Bamfordvirae</taxon>
        <taxon>Nucleocytoviricota</taxon>
        <taxon>Megaviricetes</taxon>
        <taxon>Imitervirales</taxon>
        <taxon>Mimiviridae</taxon>
        <taxon>Klosneuvirinae</taxon>
    </lineage>
</organism>
<dbReference type="EMBL" id="MK071979">
    <property type="protein sequence ID" value="AYV75229.1"/>
    <property type="molecule type" value="Genomic_DNA"/>
</dbReference>
<dbReference type="InterPro" id="IPR043472">
    <property type="entry name" value="Macro_dom-like"/>
</dbReference>
<gene>
    <name evidence="1" type="ORF">Terrestrivirus1_103</name>
</gene>
<accession>A0A3G4ZP42</accession>
<dbReference type="NCBIfam" id="TIGR02452">
    <property type="entry name" value="TIGR02452 family protein"/>
    <property type="match status" value="1"/>
</dbReference>
<dbReference type="PANTHER" id="PTHR35596:SF1">
    <property type="entry name" value="MICROBIAL-TYPE PARG CATALYTIC DOMAIN-CONTAINING PROTEIN"/>
    <property type="match status" value="1"/>
</dbReference>
<dbReference type="InterPro" id="IPR012664">
    <property type="entry name" value="CHP02452"/>
</dbReference>
<name>A0A3G4ZP42_9VIRU</name>
<dbReference type="PANTHER" id="PTHR35596">
    <property type="entry name" value="DUF2263 DOMAIN-CONTAINING PROTEIN"/>
    <property type="match status" value="1"/>
</dbReference>
<sequence>MTQVAHTLLTTKVHFDESMVNEERETKPIIIIKECDMFDYALDEYKKGKRVSLHNFANNESPGLFHISAANGGHVFLTNTQEEQLLRSSLIHNKIFLPLDLYPICVNDDHSDNCALMTHDVSFTKDRRKGYTISGNKRYKADVITCAAIKYPKINEAGEYVNKEEEELTLNKMILVLNMAKDSDVFLTGLWGCGAFYHPLKEVIRLWRKAINQCSHHPKEIVFCYYIDSFTNIRYKGEFSPKIMEQLLLN</sequence>
<dbReference type="Gene3D" id="3.40.220.10">
    <property type="entry name" value="Leucine Aminopeptidase, subunit E, domain 1"/>
    <property type="match status" value="1"/>
</dbReference>
<reference evidence="1" key="1">
    <citation type="submission" date="2018-10" db="EMBL/GenBank/DDBJ databases">
        <title>Hidden diversity of soil giant viruses.</title>
        <authorList>
            <person name="Schulz F."/>
            <person name="Alteio L."/>
            <person name="Goudeau D."/>
            <person name="Ryan E.M."/>
            <person name="Malmstrom R.R."/>
            <person name="Blanchard J."/>
            <person name="Woyke T."/>
        </authorList>
    </citation>
    <scope>NUCLEOTIDE SEQUENCE</scope>
    <source>
        <strain evidence="1">TEV1</strain>
    </source>
</reference>
<proteinExistence type="predicted"/>
<protein>
    <submittedName>
        <fullName evidence="1">Protein CLEC16A</fullName>
    </submittedName>
</protein>